<feature type="domain" description="Ig-like" evidence="1">
    <location>
        <begin position="14"/>
        <end position="67"/>
    </location>
</feature>
<gene>
    <name evidence="2" type="ORF">Cfor_07291</name>
</gene>
<feature type="non-terminal residue" evidence="2">
    <location>
        <position position="1"/>
    </location>
</feature>
<dbReference type="Gene3D" id="2.60.40.10">
    <property type="entry name" value="Immunoglobulins"/>
    <property type="match status" value="1"/>
</dbReference>
<dbReference type="PANTHER" id="PTHR23278">
    <property type="entry name" value="SIDESTEP PROTEIN"/>
    <property type="match status" value="1"/>
</dbReference>
<reference evidence="3" key="1">
    <citation type="submission" date="2020-01" db="EMBL/GenBank/DDBJ databases">
        <title>Draft genome sequence of the Termite Coptotermes fromosanus.</title>
        <authorList>
            <person name="Itakura S."/>
            <person name="Yosikawa Y."/>
            <person name="Umezawa K."/>
        </authorList>
    </citation>
    <scope>NUCLEOTIDE SEQUENCE [LARGE SCALE GENOMIC DNA]</scope>
</reference>
<dbReference type="PROSITE" id="PS50835">
    <property type="entry name" value="IG_LIKE"/>
    <property type="match status" value="1"/>
</dbReference>
<feature type="non-terminal residue" evidence="2">
    <location>
        <position position="69"/>
    </location>
</feature>
<keyword evidence="3" id="KW-1185">Reference proteome</keyword>
<name>A0A6L2PUC9_COPFO</name>
<dbReference type="AlphaFoldDB" id="A0A6L2PUC9"/>
<dbReference type="EMBL" id="BLKM01012018">
    <property type="protein sequence ID" value="GFG35220.1"/>
    <property type="molecule type" value="Genomic_DNA"/>
</dbReference>
<evidence type="ECO:0000313" key="3">
    <source>
        <dbReference type="Proteomes" id="UP000502823"/>
    </source>
</evidence>
<dbReference type="SUPFAM" id="SSF48726">
    <property type="entry name" value="Immunoglobulin"/>
    <property type="match status" value="1"/>
</dbReference>
<accession>A0A6L2PUC9</accession>
<dbReference type="OrthoDB" id="10055806at2759"/>
<dbReference type="InterPro" id="IPR036179">
    <property type="entry name" value="Ig-like_dom_sf"/>
</dbReference>
<dbReference type="InterPro" id="IPR007110">
    <property type="entry name" value="Ig-like_dom"/>
</dbReference>
<organism evidence="2 3">
    <name type="scientific">Coptotermes formosanus</name>
    <name type="common">Formosan subterranean termite</name>
    <dbReference type="NCBI Taxonomy" id="36987"/>
    <lineage>
        <taxon>Eukaryota</taxon>
        <taxon>Metazoa</taxon>
        <taxon>Ecdysozoa</taxon>
        <taxon>Arthropoda</taxon>
        <taxon>Hexapoda</taxon>
        <taxon>Insecta</taxon>
        <taxon>Pterygota</taxon>
        <taxon>Neoptera</taxon>
        <taxon>Polyneoptera</taxon>
        <taxon>Dictyoptera</taxon>
        <taxon>Blattodea</taxon>
        <taxon>Blattoidea</taxon>
        <taxon>Termitoidae</taxon>
        <taxon>Rhinotermitidae</taxon>
        <taxon>Coptotermes</taxon>
    </lineage>
</organism>
<dbReference type="Proteomes" id="UP000502823">
    <property type="component" value="Unassembled WGS sequence"/>
</dbReference>
<evidence type="ECO:0000313" key="2">
    <source>
        <dbReference type="EMBL" id="GFG35220.1"/>
    </source>
</evidence>
<dbReference type="InParanoid" id="A0A6L2PUC9"/>
<sequence>FDSRGKSFDQAKHWSDEQVLGGRAFFRYTDNPAKLTVESVRESDGGLYRCRVDFKKSPTRNSKVNLTVL</sequence>
<proteinExistence type="predicted"/>
<protein>
    <recommendedName>
        <fullName evidence="1">Ig-like domain-containing protein</fullName>
    </recommendedName>
</protein>
<comment type="caution">
    <text evidence="2">The sequence shown here is derived from an EMBL/GenBank/DDBJ whole genome shotgun (WGS) entry which is preliminary data.</text>
</comment>
<evidence type="ECO:0000259" key="1">
    <source>
        <dbReference type="PROSITE" id="PS50835"/>
    </source>
</evidence>
<dbReference type="PANTHER" id="PTHR23278:SF30">
    <property type="entry name" value="SIDESTEP VIII, ISOFORM B"/>
    <property type="match status" value="1"/>
</dbReference>
<dbReference type="InterPro" id="IPR013783">
    <property type="entry name" value="Ig-like_fold"/>
</dbReference>